<organism evidence="1 2">
    <name type="scientific">Hansschlegelia zhihuaiae</name>
    <dbReference type="NCBI Taxonomy" id="405005"/>
    <lineage>
        <taxon>Bacteria</taxon>
        <taxon>Pseudomonadati</taxon>
        <taxon>Pseudomonadota</taxon>
        <taxon>Alphaproteobacteria</taxon>
        <taxon>Hyphomicrobiales</taxon>
        <taxon>Methylopilaceae</taxon>
        <taxon>Hansschlegelia</taxon>
    </lineage>
</organism>
<accession>A0A4Q0MF48</accession>
<evidence type="ECO:0000313" key="2">
    <source>
        <dbReference type="Proteomes" id="UP000289708"/>
    </source>
</evidence>
<dbReference type="OrthoDB" id="9957451at2"/>
<proteinExistence type="predicted"/>
<evidence type="ECO:0000313" key="1">
    <source>
        <dbReference type="EMBL" id="RXF72088.1"/>
    </source>
</evidence>
<name>A0A4Q0MF48_9HYPH</name>
<reference evidence="1 2" key="1">
    <citation type="submission" date="2018-12" db="EMBL/GenBank/DDBJ databases">
        <title>bacterium Hansschlegelia zhihuaiae S113.</title>
        <authorList>
            <person name="He J."/>
        </authorList>
    </citation>
    <scope>NUCLEOTIDE SEQUENCE [LARGE SCALE GENOMIC DNA]</scope>
    <source>
        <strain evidence="1 2">S 113</strain>
    </source>
</reference>
<keyword evidence="2" id="KW-1185">Reference proteome</keyword>
<dbReference type="AlphaFoldDB" id="A0A4Q0MF48"/>
<protein>
    <submittedName>
        <fullName evidence="1">Uncharacterized protein</fullName>
    </submittedName>
</protein>
<dbReference type="RefSeq" id="WP_128778255.1">
    <property type="nucleotide sequence ID" value="NZ_RYFI01000014.1"/>
</dbReference>
<dbReference type="EMBL" id="RYFI01000014">
    <property type="protein sequence ID" value="RXF72088.1"/>
    <property type="molecule type" value="Genomic_DNA"/>
</dbReference>
<gene>
    <name evidence="1" type="ORF">EK403_14865</name>
</gene>
<dbReference type="Proteomes" id="UP000289708">
    <property type="component" value="Unassembled WGS sequence"/>
</dbReference>
<comment type="caution">
    <text evidence="1">The sequence shown here is derived from an EMBL/GenBank/DDBJ whole genome shotgun (WGS) entry which is preliminary data.</text>
</comment>
<sequence>MLCTTRTPRRRVRQVSTLDAMTESLRGLRARQDCVTEDDLKREGFTSAELAAHGEEARARVRRLEHAQAH</sequence>